<dbReference type="AlphaFoldDB" id="A0A5M3Z6U8"/>
<organism evidence="2 3">
    <name type="scientific">Aspergillus terreus</name>
    <dbReference type="NCBI Taxonomy" id="33178"/>
    <lineage>
        <taxon>Eukaryota</taxon>
        <taxon>Fungi</taxon>
        <taxon>Dikarya</taxon>
        <taxon>Ascomycota</taxon>
        <taxon>Pezizomycotina</taxon>
        <taxon>Eurotiomycetes</taxon>
        <taxon>Eurotiomycetidae</taxon>
        <taxon>Eurotiales</taxon>
        <taxon>Aspergillaceae</taxon>
        <taxon>Aspergillus</taxon>
        <taxon>Aspergillus subgen. Circumdati</taxon>
    </lineage>
</organism>
<dbReference type="InterPro" id="IPR029062">
    <property type="entry name" value="Class_I_gatase-like"/>
</dbReference>
<comment type="caution">
    <text evidence="2">The sequence shown here is derived from an EMBL/GenBank/DDBJ whole genome shotgun (WGS) entry which is preliminary data.</text>
</comment>
<dbReference type="InterPro" id="IPR002818">
    <property type="entry name" value="DJ-1/PfpI"/>
</dbReference>
<keyword evidence="3" id="KW-1185">Reference proteome</keyword>
<dbReference type="GO" id="GO:0016740">
    <property type="term" value="F:transferase activity"/>
    <property type="evidence" value="ECO:0007669"/>
    <property type="project" value="UniProtKB-KW"/>
</dbReference>
<feature type="domain" description="DJ-1/PfpI" evidence="1">
    <location>
        <begin position="10"/>
        <end position="175"/>
    </location>
</feature>
<protein>
    <submittedName>
        <fullName evidence="2">Class I glutamine amidotransferase-like protein</fullName>
    </submittedName>
</protein>
<gene>
    <name evidence="2" type="ORF">ATEIFO6365_0014006700</name>
</gene>
<evidence type="ECO:0000313" key="3">
    <source>
        <dbReference type="Proteomes" id="UP000452235"/>
    </source>
</evidence>
<sequence length="226" mass="24452">MNPPPLHIGLIIFPGFQGLDAFGPLDILNTLSWTHPLTISVLADTLTPTSTKSPLHPTATGQLIQPTHTFSSPPTDLDVLLVPGGLGTRDLAATAPAVSFIRDVFPRLQYLITVCTGATLAARAGVLDGRRATTNKMAFREISAAYPAVQWVARARWVVDGNVWSSSGVSAGMDVVFGWVDRVYGLAVAERIAKGLEYEWVYRDGREDPFAVVYGVGEEEEEEEKS</sequence>
<name>A0A5M3Z6U8_ASPTE</name>
<dbReference type="Proteomes" id="UP000452235">
    <property type="component" value="Unassembled WGS sequence"/>
</dbReference>
<dbReference type="EMBL" id="BLJY01000014">
    <property type="protein sequence ID" value="GFF21135.1"/>
    <property type="molecule type" value="Genomic_DNA"/>
</dbReference>
<dbReference type="CDD" id="cd03139">
    <property type="entry name" value="GATase1_PfpI_2"/>
    <property type="match status" value="1"/>
</dbReference>
<keyword evidence="2" id="KW-0808">Transferase</keyword>
<dbReference type="Pfam" id="PF01965">
    <property type="entry name" value="DJ-1_PfpI"/>
    <property type="match status" value="1"/>
</dbReference>
<dbReference type="SUPFAM" id="SSF52317">
    <property type="entry name" value="Class I glutamine amidotransferase-like"/>
    <property type="match status" value="1"/>
</dbReference>
<dbReference type="OrthoDB" id="543156at2759"/>
<dbReference type="InterPro" id="IPR052158">
    <property type="entry name" value="INH-QAR"/>
</dbReference>
<dbReference type="PANTHER" id="PTHR43130">
    <property type="entry name" value="ARAC-FAMILY TRANSCRIPTIONAL REGULATOR"/>
    <property type="match status" value="1"/>
</dbReference>
<dbReference type="PANTHER" id="PTHR43130:SF15">
    <property type="entry name" value="THIJ_PFPI FAMILY PROTEIN (AFU_ORTHOLOGUE AFUA_5G14240)"/>
    <property type="match status" value="1"/>
</dbReference>
<evidence type="ECO:0000313" key="2">
    <source>
        <dbReference type="EMBL" id="GFF21135.1"/>
    </source>
</evidence>
<dbReference type="VEuPathDB" id="FungiDB:ATEG_07088"/>
<evidence type="ECO:0000259" key="1">
    <source>
        <dbReference type="Pfam" id="PF01965"/>
    </source>
</evidence>
<proteinExistence type="predicted"/>
<keyword evidence="2" id="KW-0315">Glutamine amidotransferase</keyword>
<reference evidence="2 3" key="1">
    <citation type="submission" date="2020-01" db="EMBL/GenBank/DDBJ databases">
        <title>Aspergillus terreus IFO 6365 whole genome shotgun sequence.</title>
        <authorList>
            <person name="Kanamasa S."/>
            <person name="Takahashi H."/>
        </authorList>
    </citation>
    <scope>NUCLEOTIDE SEQUENCE [LARGE SCALE GENOMIC DNA]</scope>
    <source>
        <strain evidence="2 3">IFO 6365</strain>
    </source>
</reference>
<dbReference type="Gene3D" id="3.40.50.880">
    <property type="match status" value="1"/>
</dbReference>
<accession>A0A5M3Z6U8</accession>